<evidence type="ECO:0000256" key="1">
    <source>
        <dbReference type="SAM" id="Phobius"/>
    </source>
</evidence>
<dbReference type="Proteomes" id="UP000262901">
    <property type="component" value="Unassembled WGS sequence"/>
</dbReference>
<evidence type="ECO:0000313" key="2">
    <source>
        <dbReference type="EMBL" id="AXQ79534.1"/>
    </source>
</evidence>
<accession>A0A346NET9</accession>
<reference evidence="5" key="3">
    <citation type="submission" date="2018-08" db="EMBL/GenBank/DDBJ databases">
        <title>Streptococcus chenjunshii sp. nov., isolated from stools sample of the Tibetan antelope in the Qinghai-Tibet plateau, China.</title>
        <authorList>
            <person name="Tian Z."/>
        </authorList>
    </citation>
    <scope>NUCLEOTIDE SEQUENCE [LARGE SCALE GENOMIC DNA]</scope>
    <source>
        <strain evidence="5">Z15</strain>
    </source>
</reference>
<gene>
    <name evidence="2" type="ORF">DDV21_010910</name>
    <name evidence="3" type="ORF">DDV22_10415</name>
    <name evidence="4" type="ORF">DDV23_10640</name>
</gene>
<name>A0A372KIZ5_9STRE</name>
<accession>A0A372KIZ5</accession>
<evidence type="ECO:0000313" key="4">
    <source>
        <dbReference type="EMBL" id="RFU52262.1"/>
    </source>
</evidence>
<evidence type="ECO:0000313" key="7">
    <source>
        <dbReference type="Proteomes" id="UP000264056"/>
    </source>
</evidence>
<dbReference type="Proteomes" id="UP000246115">
    <property type="component" value="Chromosome"/>
</dbReference>
<proteinExistence type="predicted"/>
<reference evidence="2" key="4">
    <citation type="journal article" date="2019" name="Int. J. Syst. Evol. Microbiol.">
        <title>Streptococcus chenjunshii sp. nov. isolated from feces of Tibetan antelopes.</title>
        <authorList>
            <person name="Tian Z."/>
            <person name="Lu S."/>
            <person name="Jin D."/>
            <person name="Yang J."/>
            <person name="Pu J."/>
            <person name="Lai X.H."/>
            <person name="Bai X.N."/>
            <person name="Wu X.M."/>
            <person name="Li J."/>
            <person name="Wang S."/>
            <person name="Xu J."/>
        </authorList>
    </citation>
    <scope>NUCLEOTIDE SEQUENCE</scope>
    <source>
        <strain evidence="2">Z15</strain>
    </source>
</reference>
<feature type="transmembrane region" description="Helical" evidence="1">
    <location>
        <begin position="68"/>
        <end position="85"/>
    </location>
</feature>
<dbReference type="EMBL" id="QVQY01000045">
    <property type="protein sequence ID" value="RFU50110.1"/>
    <property type="molecule type" value="Genomic_DNA"/>
</dbReference>
<dbReference type="EMBL" id="QVQZ01000046">
    <property type="protein sequence ID" value="RFU52262.1"/>
    <property type="molecule type" value="Genomic_DNA"/>
</dbReference>
<evidence type="ECO:0000313" key="6">
    <source>
        <dbReference type="Proteomes" id="UP000262901"/>
    </source>
</evidence>
<reference evidence="3 7" key="1">
    <citation type="submission" date="2018-08" db="EMBL/GenBank/DDBJ databases">
        <title>Draft genome of Streptococcus sp .nov. Z2.</title>
        <authorList>
            <person name="Tian Z."/>
        </authorList>
    </citation>
    <scope>NUCLEOTIDE SEQUENCE [LARGE SCALE GENOMIC DNA]</scope>
    <source>
        <strain evidence="3 7">Z2</strain>
    </source>
</reference>
<sequence length="91" mass="10489">MLFDKTKVPLIKEDSYFIYGDSVTGQLYKVFETKTVSANQNRLLLLYIAGAAVIKQADRLYLPFSTPFFNTALLVLFMFLIVLMSQKQLKR</sequence>
<dbReference type="EMBL" id="CP031733">
    <property type="protein sequence ID" value="AXQ79534.1"/>
    <property type="molecule type" value="Genomic_DNA"/>
</dbReference>
<dbReference type="RefSeq" id="WP_116879081.1">
    <property type="nucleotide sequence ID" value="NZ_CP031733.1"/>
</dbReference>
<keyword evidence="1" id="KW-1133">Transmembrane helix</keyword>
<keyword evidence="7" id="KW-1185">Reference proteome</keyword>
<reference evidence="4 6" key="2">
    <citation type="submission" date="2018-08" db="EMBL/GenBank/DDBJ databases">
        <title>Draft genome of Streptococcus sp. nov. Z1.</title>
        <authorList>
            <person name="Tian Z."/>
        </authorList>
    </citation>
    <scope>NUCLEOTIDE SEQUENCE [LARGE SCALE GENOMIC DNA]</scope>
    <source>
        <strain evidence="4">Z1</strain>
        <strain evidence="6">Z1(2018)</strain>
    </source>
</reference>
<organism evidence="4 6">
    <name type="scientific">Streptococcus chenjunshii</name>
    <dbReference type="NCBI Taxonomy" id="2173853"/>
    <lineage>
        <taxon>Bacteria</taxon>
        <taxon>Bacillati</taxon>
        <taxon>Bacillota</taxon>
        <taxon>Bacilli</taxon>
        <taxon>Lactobacillales</taxon>
        <taxon>Streptococcaceae</taxon>
        <taxon>Streptococcus</taxon>
    </lineage>
</organism>
<protein>
    <submittedName>
        <fullName evidence="4">Uncharacterized protein</fullName>
    </submittedName>
</protein>
<keyword evidence="1" id="KW-0472">Membrane</keyword>
<dbReference type="KEGG" id="schj:DDV21_010910"/>
<dbReference type="Proteomes" id="UP000264056">
    <property type="component" value="Unassembled WGS sequence"/>
</dbReference>
<keyword evidence="1" id="KW-0812">Transmembrane</keyword>
<dbReference type="OrthoDB" id="9999186at2"/>
<evidence type="ECO:0000313" key="5">
    <source>
        <dbReference type="Proteomes" id="UP000246115"/>
    </source>
</evidence>
<evidence type="ECO:0000313" key="3">
    <source>
        <dbReference type="EMBL" id="RFU50110.1"/>
    </source>
</evidence>
<dbReference type="AlphaFoldDB" id="A0A372KIZ5"/>